<dbReference type="InterPro" id="IPR036413">
    <property type="entry name" value="YaeB-like_sf"/>
</dbReference>
<evidence type="ECO:0000256" key="1">
    <source>
        <dbReference type="ARBA" id="ARBA00022691"/>
    </source>
</evidence>
<feature type="domain" description="TsaA-like" evidence="3">
    <location>
        <begin position="29"/>
        <end position="165"/>
    </location>
</feature>
<proteinExistence type="inferred from homology"/>
<dbReference type="PANTHER" id="PTHR12818">
    <property type="entry name" value="TRNA (ADENINE(37)-N6)-METHYLTRANSFERASE"/>
    <property type="match status" value="1"/>
</dbReference>
<dbReference type="KEGG" id="acj:ACAM_0235"/>
<evidence type="ECO:0000256" key="2">
    <source>
        <dbReference type="ARBA" id="ARBA00033753"/>
    </source>
</evidence>
<dbReference type="EMBL" id="AP012489">
    <property type="protein sequence ID" value="BAN89704.1"/>
    <property type="molecule type" value="Genomic_DNA"/>
</dbReference>
<dbReference type="PROSITE" id="PS51668">
    <property type="entry name" value="TSAA_2"/>
    <property type="match status" value="1"/>
</dbReference>
<dbReference type="NCBIfam" id="TIGR00104">
    <property type="entry name" value="tRNA_TsaA"/>
    <property type="match status" value="1"/>
</dbReference>
<dbReference type="InterPro" id="IPR023370">
    <property type="entry name" value="TrmO-like_N"/>
</dbReference>
<dbReference type="Pfam" id="PF01980">
    <property type="entry name" value="TrmO_N"/>
    <property type="match status" value="1"/>
</dbReference>
<dbReference type="AlphaFoldDB" id="U3TEF7"/>
<keyword evidence="1" id="KW-0949">S-adenosyl-L-methionine</keyword>
<reference evidence="4 5" key="1">
    <citation type="journal article" date="2013" name="Appl. Environ. Microbiol.">
        <title>Variation of the Virus-Related Elements within Syntenic Genomes of the Hyperthermophilic Archaeon Aeropyrum.</title>
        <authorList>
            <person name="Daifuku T."/>
            <person name="Yoshida T."/>
            <person name="Kitamura T."/>
            <person name="Kawaichi S."/>
            <person name="Inoue T."/>
            <person name="Nomura K."/>
            <person name="Yoshida Y."/>
            <person name="Kuno S."/>
            <person name="Sako Y."/>
        </authorList>
    </citation>
    <scope>NUCLEOTIDE SEQUENCE [LARGE SCALE GENOMIC DNA]</scope>
    <source>
        <strain evidence="4 5">SY1</strain>
    </source>
</reference>
<evidence type="ECO:0000313" key="5">
    <source>
        <dbReference type="Proteomes" id="UP000016887"/>
    </source>
</evidence>
<gene>
    <name evidence="4" type="ORF">ACAM_0235</name>
</gene>
<sequence length="188" mass="20798">MASSRGGSEAVFNPPLLILAGVERMEVVLRPIGFVRHGLPDDSVKSSLEGVQGFIEVLPEYTPGLDGLEGFSHIVVIAYLHKARGRSLKVKPRGLLRLGFRLEDLPEVGVFATDSPSRPNPLALTIARLHGIEGGRLRVSGLDLYDGTPVLDIKPYTPSRRVEDLSLPLWYKRLMEEAARRDPRVREL</sequence>
<evidence type="ECO:0000259" key="3">
    <source>
        <dbReference type="PROSITE" id="PS51668"/>
    </source>
</evidence>
<dbReference type="PATRIC" id="fig|1198449.6.peg.240"/>
<dbReference type="Proteomes" id="UP000016887">
    <property type="component" value="Chromosome"/>
</dbReference>
<dbReference type="STRING" id="1198449.ACAM_0235"/>
<protein>
    <submittedName>
        <fullName evidence="4">Uncharacterized conserved protein</fullName>
    </submittedName>
</protein>
<dbReference type="InterPro" id="IPR036414">
    <property type="entry name" value="YaeB_N_sf"/>
</dbReference>
<dbReference type="SUPFAM" id="SSF118196">
    <property type="entry name" value="YaeB-like"/>
    <property type="match status" value="1"/>
</dbReference>
<organism evidence="4 5">
    <name type="scientific">Aeropyrum camini SY1 = JCM 12091</name>
    <dbReference type="NCBI Taxonomy" id="1198449"/>
    <lineage>
        <taxon>Archaea</taxon>
        <taxon>Thermoproteota</taxon>
        <taxon>Thermoprotei</taxon>
        <taxon>Desulfurococcales</taxon>
        <taxon>Desulfurococcaceae</taxon>
        <taxon>Aeropyrum</taxon>
    </lineage>
</organism>
<keyword evidence="5" id="KW-1185">Reference proteome</keyword>
<dbReference type="CDD" id="cd09281">
    <property type="entry name" value="UPF0066"/>
    <property type="match status" value="1"/>
</dbReference>
<accession>U3TEF7</accession>
<dbReference type="PANTHER" id="PTHR12818:SF0">
    <property type="entry name" value="TRNA (ADENINE(37)-N6)-METHYLTRANSFERASE"/>
    <property type="match status" value="1"/>
</dbReference>
<dbReference type="eggNOG" id="arCOG00761">
    <property type="taxonomic scope" value="Archaea"/>
</dbReference>
<comment type="similarity">
    <text evidence="2">Belongs to the tRNA methyltransferase O family.</text>
</comment>
<dbReference type="InterPro" id="IPR040372">
    <property type="entry name" value="YaeB-like"/>
</dbReference>
<name>U3TEF7_9CREN</name>
<dbReference type="Gene3D" id="2.40.30.70">
    <property type="entry name" value="YaeB-like"/>
    <property type="match status" value="1"/>
</dbReference>
<evidence type="ECO:0000313" key="4">
    <source>
        <dbReference type="EMBL" id="BAN89704.1"/>
    </source>
</evidence>